<dbReference type="Gene3D" id="2.40.30.200">
    <property type="match status" value="1"/>
</dbReference>
<dbReference type="RefSeq" id="WP_376845697.1">
    <property type="nucleotide sequence ID" value="NZ_JBHSFW010000002.1"/>
</dbReference>
<organism evidence="2 3">
    <name type="scientific">Camelliibacillus cellulosilyticus</name>
    <dbReference type="NCBI Taxonomy" id="2174486"/>
    <lineage>
        <taxon>Bacteria</taxon>
        <taxon>Bacillati</taxon>
        <taxon>Bacillota</taxon>
        <taxon>Bacilli</taxon>
        <taxon>Bacillales</taxon>
        <taxon>Sporolactobacillaceae</taxon>
        <taxon>Camelliibacillus</taxon>
    </lineage>
</organism>
<comment type="caution">
    <text evidence="2">The sequence shown here is derived from an EMBL/GenBank/DDBJ whole genome shotgun (WGS) entry which is preliminary data.</text>
</comment>
<dbReference type="Proteomes" id="UP001596022">
    <property type="component" value="Unassembled WGS sequence"/>
</dbReference>
<dbReference type="InterPro" id="IPR006520">
    <property type="entry name" value="Dit_BPSPP_N"/>
</dbReference>
<dbReference type="Pfam" id="PF05709">
    <property type="entry name" value="Sipho_tail"/>
    <property type="match status" value="1"/>
</dbReference>
<gene>
    <name evidence="2" type="ORF">ACFO4N_07895</name>
</gene>
<evidence type="ECO:0000313" key="2">
    <source>
        <dbReference type="EMBL" id="MFC4618657.1"/>
    </source>
</evidence>
<protein>
    <submittedName>
        <fullName evidence="2">Distal tail protein Dit</fullName>
    </submittedName>
</protein>
<evidence type="ECO:0000259" key="1">
    <source>
        <dbReference type="Pfam" id="PF05709"/>
    </source>
</evidence>
<reference evidence="3" key="1">
    <citation type="journal article" date="2019" name="Int. J. Syst. Evol. Microbiol.">
        <title>The Global Catalogue of Microorganisms (GCM) 10K type strain sequencing project: providing services to taxonomists for standard genome sequencing and annotation.</title>
        <authorList>
            <consortium name="The Broad Institute Genomics Platform"/>
            <consortium name="The Broad Institute Genome Sequencing Center for Infectious Disease"/>
            <person name="Wu L."/>
            <person name="Ma J."/>
        </authorList>
    </citation>
    <scope>NUCLEOTIDE SEQUENCE [LARGE SCALE GENOMIC DNA]</scope>
    <source>
        <strain evidence="3">CGMCC 1.16306</strain>
    </source>
</reference>
<accession>A0ABV9GN62</accession>
<dbReference type="NCBIfam" id="TIGR01633">
    <property type="entry name" value="phi3626_gp14_N"/>
    <property type="match status" value="1"/>
</dbReference>
<keyword evidence="3" id="KW-1185">Reference proteome</keyword>
<sequence length="248" mass="27398">MLTFNGHDLSDLLIVNNVGRPILAPRHLSTKEIYGRPGAFFFEKRDGPILLPVEVTLHEKDHQSYRSLVRELAVYLDTEEPVPMIFSDEPDKFIEGILANESVLDEIATVGQGEIQFFCPDPYWYAIEDDVMSWNGPGTYTLDRKGTAVSYPKIEIQGSNAGGSIQLVTDNADITFTGELATGETLIFDSKFVTAYIIKTDGTQESALNDIDNIDMPVLVPGANRLSISVEGNATVSTFKVTARSCWK</sequence>
<proteinExistence type="predicted"/>
<name>A0ABV9GN62_9BACL</name>
<dbReference type="InterPro" id="IPR008841">
    <property type="entry name" value="Siphovirus-type_tail_N"/>
</dbReference>
<evidence type="ECO:0000313" key="3">
    <source>
        <dbReference type="Proteomes" id="UP001596022"/>
    </source>
</evidence>
<feature type="domain" description="Siphovirus-type tail component RIFT-related" evidence="1">
    <location>
        <begin position="8"/>
        <end position="119"/>
    </location>
</feature>
<dbReference type="EMBL" id="JBHSFW010000002">
    <property type="protein sequence ID" value="MFC4618657.1"/>
    <property type="molecule type" value="Genomic_DNA"/>
</dbReference>